<protein>
    <submittedName>
        <fullName evidence="2">Uncharacterized protein</fullName>
    </submittedName>
</protein>
<feature type="compositionally biased region" description="Polar residues" evidence="1">
    <location>
        <begin position="91"/>
        <end position="101"/>
    </location>
</feature>
<dbReference type="EMBL" id="BGZK01001633">
    <property type="protein sequence ID" value="GBP83691.1"/>
    <property type="molecule type" value="Genomic_DNA"/>
</dbReference>
<gene>
    <name evidence="2" type="ORF">EVAR_57091_1</name>
</gene>
<organism evidence="2 3">
    <name type="scientific">Eumeta variegata</name>
    <name type="common">Bagworm moth</name>
    <name type="synonym">Eumeta japonica</name>
    <dbReference type="NCBI Taxonomy" id="151549"/>
    <lineage>
        <taxon>Eukaryota</taxon>
        <taxon>Metazoa</taxon>
        <taxon>Ecdysozoa</taxon>
        <taxon>Arthropoda</taxon>
        <taxon>Hexapoda</taxon>
        <taxon>Insecta</taxon>
        <taxon>Pterygota</taxon>
        <taxon>Neoptera</taxon>
        <taxon>Endopterygota</taxon>
        <taxon>Lepidoptera</taxon>
        <taxon>Glossata</taxon>
        <taxon>Ditrysia</taxon>
        <taxon>Tineoidea</taxon>
        <taxon>Psychidae</taxon>
        <taxon>Oiketicinae</taxon>
        <taxon>Eumeta</taxon>
    </lineage>
</organism>
<keyword evidence="3" id="KW-1185">Reference proteome</keyword>
<sequence length="101" mass="10809">MQPTTASFISDGWNCAISPPLWLGASRGPLTSLVTDVMTTFRADRLRCSPKHGLTQRLVNAARQGLGARDENPLPCQVLSRRAGRPPASAGTISATPRTRP</sequence>
<evidence type="ECO:0000313" key="2">
    <source>
        <dbReference type="EMBL" id="GBP83691.1"/>
    </source>
</evidence>
<feature type="region of interest" description="Disordered" evidence="1">
    <location>
        <begin position="78"/>
        <end position="101"/>
    </location>
</feature>
<reference evidence="2 3" key="1">
    <citation type="journal article" date="2019" name="Commun. Biol.">
        <title>The bagworm genome reveals a unique fibroin gene that provides high tensile strength.</title>
        <authorList>
            <person name="Kono N."/>
            <person name="Nakamura H."/>
            <person name="Ohtoshi R."/>
            <person name="Tomita M."/>
            <person name="Numata K."/>
            <person name="Arakawa K."/>
        </authorList>
    </citation>
    <scope>NUCLEOTIDE SEQUENCE [LARGE SCALE GENOMIC DNA]</scope>
</reference>
<accession>A0A4C1Z4G9</accession>
<evidence type="ECO:0000313" key="3">
    <source>
        <dbReference type="Proteomes" id="UP000299102"/>
    </source>
</evidence>
<dbReference type="AlphaFoldDB" id="A0A4C1Z4G9"/>
<dbReference type="Proteomes" id="UP000299102">
    <property type="component" value="Unassembled WGS sequence"/>
</dbReference>
<evidence type="ECO:0000256" key="1">
    <source>
        <dbReference type="SAM" id="MobiDB-lite"/>
    </source>
</evidence>
<proteinExistence type="predicted"/>
<name>A0A4C1Z4G9_EUMVA</name>
<comment type="caution">
    <text evidence="2">The sequence shown here is derived from an EMBL/GenBank/DDBJ whole genome shotgun (WGS) entry which is preliminary data.</text>
</comment>